<dbReference type="InterPro" id="IPR036259">
    <property type="entry name" value="MFS_trans_sf"/>
</dbReference>
<feature type="transmembrane region" description="Helical" evidence="8">
    <location>
        <begin position="457"/>
        <end position="478"/>
    </location>
</feature>
<feature type="transmembrane region" description="Helical" evidence="8">
    <location>
        <begin position="136"/>
        <end position="156"/>
    </location>
</feature>
<dbReference type="GO" id="GO:0042128">
    <property type="term" value="P:nitrate assimilation"/>
    <property type="evidence" value="ECO:0007669"/>
    <property type="project" value="UniProtKB-UniRule"/>
</dbReference>
<feature type="transmembrane region" description="Helical" evidence="8">
    <location>
        <begin position="358"/>
        <end position="377"/>
    </location>
</feature>
<dbReference type="EMBL" id="JABBWG010000004">
    <property type="protein sequence ID" value="KAG1823544.1"/>
    <property type="molecule type" value="Genomic_DNA"/>
</dbReference>
<name>A0A9P7JI14_9AGAM</name>
<comment type="similarity">
    <text evidence="2 8">Belongs to the major facilitator superfamily. Nitrate/nitrite porter (TC 2.A.1.8) family.</text>
</comment>
<feature type="transmembrane region" description="Helical" evidence="8">
    <location>
        <begin position="392"/>
        <end position="412"/>
    </location>
</feature>
<evidence type="ECO:0000256" key="5">
    <source>
        <dbReference type="ARBA" id="ARBA00022989"/>
    </source>
</evidence>
<evidence type="ECO:0000256" key="3">
    <source>
        <dbReference type="ARBA" id="ARBA00022448"/>
    </source>
</evidence>
<evidence type="ECO:0000256" key="7">
    <source>
        <dbReference type="ARBA" id="ARBA00023136"/>
    </source>
</evidence>
<dbReference type="PROSITE" id="PS50850">
    <property type="entry name" value="MFS"/>
    <property type="match status" value="1"/>
</dbReference>
<keyword evidence="11" id="KW-1185">Reference proteome</keyword>
<feature type="transmembrane region" description="Helical" evidence="8">
    <location>
        <begin position="419"/>
        <end position="437"/>
    </location>
</feature>
<evidence type="ECO:0000256" key="8">
    <source>
        <dbReference type="RuleBase" id="RU366033"/>
    </source>
</evidence>
<evidence type="ECO:0000313" key="11">
    <source>
        <dbReference type="Proteomes" id="UP000807769"/>
    </source>
</evidence>
<feature type="transmembrane region" description="Helical" evidence="8">
    <location>
        <begin position="111"/>
        <end position="129"/>
    </location>
</feature>
<gene>
    <name evidence="10" type="ORF">BJ212DRAFT_1532704</name>
</gene>
<dbReference type="AlphaFoldDB" id="A0A9P7JI14"/>
<protein>
    <recommendedName>
        <fullName evidence="8">Nitrate/nitrite transporter</fullName>
    </recommendedName>
</protein>
<accession>A0A9P7JI14</accession>
<reference evidence="10" key="1">
    <citation type="journal article" date="2020" name="New Phytol.">
        <title>Comparative genomics reveals dynamic genome evolution in host specialist ectomycorrhizal fungi.</title>
        <authorList>
            <person name="Lofgren L.A."/>
            <person name="Nguyen N.H."/>
            <person name="Vilgalys R."/>
            <person name="Ruytinx J."/>
            <person name="Liao H.L."/>
            <person name="Branco S."/>
            <person name="Kuo A."/>
            <person name="LaButti K."/>
            <person name="Lipzen A."/>
            <person name="Andreopoulos W."/>
            <person name="Pangilinan J."/>
            <person name="Riley R."/>
            <person name="Hundley H."/>
            <person name="Na H."/>
            <person name="Barry K."/>
            <person name="Grigoriev I.V."/>
            <person name="Stajich J.E."/>
            <person name="Kennedy P.G."/>
        </authorList>
    </citation>
    <scope>NUCLEOTIDE SEQUENCE</scope>
    <source>
        <strain evidence="10">MN1</strain>
    </source>
</reference>
<keyword evidence="8" id="KW-1003">Cell membrane</keyword>
<feature type="transmembrane region" description="Helical" evidence="8">
    <location>
        <begin position="176"/>
        <end position="195"/>
    </location>
</feature>
<keyword evidence="4 8" id="KW-0812">Transmembrane</keyword>
<evidence type="ECO:0000256" key="6">
    <source>
        <dbReference type="ARBA" id="ARBA00023063"/>
    </source>
</evidence>
<dbReference type="GeneID" id="64635796"/>
<feature type="transmembrane region" description="Helical" evidence="8">
    <location>
        <begin position="485"/>
        <end position="505"/>
    </location>
</feature>
<evidence type="ECO:0000256" key="4">
    <source>
        <dbReference type="ARBA" id="ARBA00022692"/>
    </source>
</evidence>
<dbReference type="Pfam" id="PF07690">
    <property type="entry name" value="MFS_1"/>
    <property type="match status" value="1"/>
</dbReference>
<dbReference type="InterPro" id="IPR020846">
    <property type="entry name" value="MFS_dom"/>
</dbReference>
<evidence type="ECO:0000256" key="2">
    <source>
        <dbReference type="ARBA" id="ARBA00008432"/>
    </source>
</evidence>
<feature type="transmembrane region" description="Helical" evidence="8">
    <location>
        <begin position="207"/>
        <end position="231"/>
    </location>
</feature>
<organism evidence="10 11">
    <name type="scientific">Suillus subaureus</name>
    <dbReference type="NCBI Taxonomy" id="48587"/>
    <lineage>
        <taxon>Eukaryota</taxon>
        <taxon>Fungi</taxon>
        <taxon>Dikarya</taxon>
        <taxon>Basidiomycota</taxon>
        <taxon>Agaricomycotina</taxon>
        <taxon>Agaricomycetes</taxon>
        <taxon>Agaricomycetidae</taxon>
        <taxon>Boletales</taxon>
        <taxon>Suillineae</taxon>
        <taxon>Suillaceae</taxon>
        <taxon>Suillus</taxon>
    </lineage>
</organism>
<dbReference type="RefSeq" id="XP_041197604.1">
    <property type="nucleotide sequence ID" value="XM_041341780.1"/>
</dbReference>
<dbReference type="PANTHER" id="PTHR23515">
    <property type="entry name" value="HIGH-AFFINITY NITRATE TRANSPORTER 2.3"/>
    <property type="match status" value="1"/>
</dbReference>
<dbReference type="GO" id="GO:0015113">
    <property type="term" value="F:nitrite transmembrane transporter activity"/>
    <property type="evidence" value="ECO:0007669"/>
    <property type="project" value="InterPro"/>
</dbReference>
<dbReference type="GO" id="GO:0005886">
    <property type="term" value="C:plasma membrane"/>
    <property type="evidence" value="ECO:0007669"/>
    <property type="project" value="UniProtKB-SubCell"/>
</dbReference>
<feature type="transmembrane region" description="Helical" evidence="8">
    <location>
        <begin position="322"/>
        <end position="346"/>
    </location>
</feature>
<keyword evidence="3 8" id="KW-0813">Transport</keyword>
<evidence type="ECO:0000313" key="10">
    <source>
        <dbReference type="EMBL" id="KAG1823544.1"/>
    </source>
</evidence>
<dbReference type="Gene3D" id="1.20.1250.20">
    <property type="entry name" value="MFS general substrate transporter like domains"/>
    <property type="match status" value="2"/>
</dbReference>
<dbReference type="NCBIfam" id="TIGR00886">
    <property type="entry name" value="2A0108"/>
    <property type="match status" value="1"/>
</dbReference>
<sequence>MSALTLSGISSAWYASLRYPVINPTNRKCSTVPILSLNNQYSRNFHLSWLGFFVAFLSWFAFSPLIPDVIKTDLKLTSEQVGNSNIVSLCSTLIVRVISGPLVDRYGPRKVMASLLIIGAIPSGLAGTISTANGLYIVRFFIGILGATFVSCQAWNTAFFDKNVVGRVEFTANALGGGWGNAGGGFTFIIMIALFNQLLADGMSPHVAWRVAFAIVPVPILLSVAAATLMFGTDHPAGKWCDRYEAVATALSASDNQTGSINGKHAKTKSGYDTETGDEKDIQVTVTAINLVSELDTAVNKPLSLNVAYEIILNPLTWLPSLAYMTTFGYELAIDANLATVLYTLLKSPTFGQTKAGYIAGIYGLLNVFARLLGGYFGDLIYVKFGVPGKKYLTIACGVVQGLLSVGLGLYIDNHPHPTLTVIIVIFVILAIFNEVANGANFSLVPHCNPNSNGFMTGIVGAMGNLGGIFFAIIFRFAPSPSGKAFWISGVIAISVNLLLCIIRVPQF</sequence>
<evidence type="ECO:0000259" key="9">
    <source>
        <dbReference type="PROSITE" id="PS50850"/>
    </source>
</evidence>
<dbReference type="OrthoDB" id="434240at2759"/>
<comment type="caution">
    <text evidence="10">The sequence shown here is derived from an EMBL/GenBank/DDBJ whole genome shotgun (WGS) entry which is preliminary data.</text>
</comment>
<dbReference type="Proteomes" id="UP000807769">
    <property type="component" value="Unassembled WGS sequence"/>
</dbReference>
<keyword evidence="7 8" id="KW-0472">Membrane</keyword>
<dbReference type="InterPro" id="IPR004737">
    <property type="entry name" value="NO3_transporter_NarK/NarU-like"/>
</dbReference>
<dbReference type="SUPFAM" id="SSF103473">
    <property type="entry name" value="MFS general substrate transporter"/>
    <property type="match status" value="1"/>
</dbReference>
<comment type="subcellular location">
    <subcellularLocation>
        <location evidence="8">Cell membrane</location>
        <topology evidence="8">Multi-pass membrane protein</topology>
    </subcellularLocation>
    <subcellularLocation>
        <location evidence="1">Membrane</location>
        <topology evidence="1">Multi-pass membrane protein</topology>
    </subcellularLocation>
</comment>
<keyword evidence="5 8" id="KW-1133">Transmembrane helix</keyword>
<feature type="transmembrane region" description="Helical" evidence="8">
    <location>
        <begin position="47"/>
        <end position="70"/>
    </location>
</feature>
<dbReference type="InterPro" id="IPR044772">
    <property type="entry name" value="NO3_transporter"/>
</dbReference>
<dbReference type="GO" id="GO:0015112">
    <property type="term" value="F:nitrate transmembrane transporter activity"/>
    <property type="evidence" value="ECO:0007669"/>
    <property type="project" value="UniProtKB-UniRule"/>
</dbReference>
<keyword evidence="6 8" id="KW-0534">Nitrate assimilation</keyword>
<feature type="domain" description="Major facilitator superfamily (MFS) profile" evidence="9">
    <location>
        <begin position="44"/>
        <end position="508"/>
    </location>
</feature>
<evidence type="ECO:0000256" key="1">
    <source>
        <dbReference type="ARBA" id="ARBA00004141"/>
    </source>
</evidence>
<dbReference type="InterPro" id="IPR011701">
    <property type="entry name" value="MFS"/>
</dbReference>
<proteinExistence type="inferred from homology"/>